<dbReference type="CDD" id="cd02012">
    <property type="entry name" value="TPP_TK"/>
    <property type="match status" value="1"/>
</dbReference>
<dbReference type="RefSeq" id="WP_147572886.1">
    <property type="nucleotide sequence ID" value="NZ_JACOPO010000002.1"/>
</dbReference>
<feature type="domain" description="Transketolase N-terminal" evidence="4">
    <location>
        <begin position="15"/>
        <end position="267"/>
    </location>
</feature>
<gene>
    <name evidence="5" type="ORF">H8S11_04870</name>
</gene>
<evidence type="ECO:0000313" key="5">
    <source>
        <dbReference type="EMBL" id="MBC5722147.1"/>
    </source>
</evidence>
<comment type="similarity">
    <text evidence="2">Belongs to the transketolase family.</text>
</comment>
<organism evidence="5 6">
    <name type="scientific">Flintibacter hominis</name>
    <dbReference type="NCBI Taxonomy" id="2763048"/>
    <lineage>
        <taxon>Bacteria</taxon>
        <taxon>Bacillati</taxon>
        <taxon>Bacillota</taxon>
        <taxon>Clostridia</taxon>
        <taxon>Eubacteriales</taxon>
        <taxon>Flintibacter</taxon>
    </lineage>
</organism>
<evidence type="ECO:0000259" key="4">
    <source>
        <dbReference type="Pfam" id="PF00456"/>
    </source>
</evidence>
<name>A0A8J6J904_9FIRM</name>
<proteinExistence type="inferred from homology"/>
<dbReference type="Pfam" id="PF00456">
    <property type="entry name" value="Transketolase_N"/>
    <property type="match status" value="1"/>
</dbReference>
<dbReference type="InterPro" id="IPR029061">
    <property type="entry name" value="THDP-binding"/>
</dbReference>
<dbReference type="SUPFAM" id="SSF52518">
    <property type="entry name" value="Thiamin diphosphate-binding fold (THDP-binding)"/>
    <property type="match status" value="1"/>
</dbReference>
<keyword evidence="6" id="KW-1185">Reference proteome</keyword>
<dbReference type="EMBL" id="JACOPO010000002">
    <property type="protein sequence ID" value="MBC5722147.1"/>
    <property type="molecule type" value="Genomic_DNA"/>
</dbReference>
<dbReference type="Proteomes" id="UP000628736">
    <property type="component" value="Unassembled WGS sequence"/>
</dbReference>
<keyword evidence="3" id="KW-0786">Thiamine pyrophosphate</keyword>
<dbReference type="PANTHER" id="PTHR47514:SF1">
    <property type="entry name" value="TRANSKETOLASE N-TERMINAL SECTION-RELATED"/>
    <property type="match status" value="1"/>
</dbReference>
<accession>A0A8J6J904</accession>
<evidence type="ECO:0000313" key="6">
    <source>
        <dbReference type="Proteomes" id="UP000628736"/>
    </source>
</evidence>
<comment type="caution">
    <text evidence="5">The sequence shown here is derived from an EMBL/GenBank/DDBJ whole genome shotgun (WGS) entry which is preliminary data.</text>
</comment>
<dbReference type="PANTHER" id="PTHR47514">
    <property type="entry name" value="TRANSKETOLASE N-TERMINAL SECTION-RELATED"/>
    <property type="match status" value="1"/>
</dbReference>
<evidence type="ECO:0000256" key="2">
    <source>
        <dbReference type="ARBA" id="ARBA00007131"/>
    </source>
</evidence>
<dbReference type="InterPro" id="IPR005474">
    <property type="entry name" value="Transketolase_N"/>
</dbReference>
<comment type="cofactor">
    <cofactor evidence="1">
        <name>thiamine diphosphate</name>
        <dbReference type="ChEBI" id="CHEBI:58937"/>
    </cofactor>
</comment>
<evidence type="ECO:0000256" key="3">
    <source>
        <dbReference type="ARBA" id="ARBA00023052"/>
    </source>
</evidence>
<dbReference type="AlphaFoldDB" id="A0A8J6J904"/>
<protein>
    <submittedName>
        <fullName evidence="5">Transketolase</fullName>
    </submittedName>
</protein>
<sequence length="277" mass="30115">MMTQEQKTKLTGFAAEIRSECIKMISKIGVGHVGGCLSIADVLACLYGGAMKIDPQNPKWEDRDRFILSKGHAGPAMYAALGLKGYFPMAMLDTLNQPPTNLPSHTDMNRTPGVDMTTGSLGQGISSAVGIALGCHLKGNNNYTYVIIGDGESQEGQVWEAAMFAGAKHLHRLIAFVDYNRKQIDGTVEQVGGPPNFELKFKACNWNVIDVPDGNNVEQIWAAIELAKAEQSKPSAIILHTVKGKGWSYAETLENNHNFKVNAEQAAEACAEFFLQK</sequence>
<reference evidence="5" key="1">
    <citation type="submission" date="2020-08" db="EMBL/GenBank/DDBJ databases">
        <title>Genome public.</title>
        <authorList>
            <person name="Liu C."/>
            <person name="Sun Q."/>
        </authorList>
    </citation>
    <scope>NUCLEOTIDE SEQUENCE</scope>
    <source>
        <strain evidence="5">NSJ-23</strain>
    </source>
</reference>
<evidence type="ECO:0000256" key="1">
    <source>
        <dbReference type="ARBA" id="ARBA00001964"/>
    </source>
</evidence>
<dbReference type="Gene3D" id="3.40.50.970">
    <property type="match status" value="1"/>
</dbReference>